<organism evidence="3 4">
    <name type="scientific">Streptomyces sporangiiformans</name>
    <dbReference type="NCBI Taxonomy" id="2315329"/>
    <lineage>
        <taxon>Bacteria</taxon>
        <taxon>Bacillati</taxon>
        <taxon>Actinomycetota</taxon>
        <taxon>Actinomycetes</taxon>
        <taxon>Kitasatosporales</taxon>
        <taxon>Streptomycetaceae</taxon>
        <taxon>Streptomyces</taxon>
    </lineage>
</organism>
<dbReference type="Proteomes" id="UP000317378">
    <property type="component" value="Unassembled WGS sequence"/>
</dbReference>
<dbReference type="Pfam" id="PF13561">
    <property type="entry name" value="adh_short_C2"/>
    <property type="match status" value="1"/>
</dbReference>
<dbReference type="FunFam" id="3.40.50.720:FF:000084">
    <property type="entry name" value="Short-chain dehydrogenase reductase"/>
    <property type="match status" value="1"/>
</dbReference>
<dbReference type="AlphaFoldDB" id="A0A505DNL4"/>
<reference evidence="3 4" key="1">
    <citation type="submission" date="2019-06" db="EMBL/GenBank/DDBJ databases">
        <title>Streptomyces sporangiiformans sp. nov., a novel actinomycete isolated from soil in Mount Song.</title>
        <authorList>
            <person name="Han L."/>
        </authorList>
    </citation>
    <scope>NUCLEOTIDE SEQUENCE [LARGE SCALE GENOMIC DNA]</scope>
    <source>
        <strain evidence="3 4">NEAU-SSA 1</strain>
    </source>
</reference>
<evidence type="ECO:0000256" key="2">
    <source>
        <dbReference type="ARBA" id="ARBA00023002"/>
    </source>
</evidence>
<name>A0A505DNL4_9ACTN</name>
<accession>A0A505DNL4</accession>
<protein>
    <submittedName>
        <fullName evidence="3">SDR family oxidoreductase</fullName>
    </submittedName>
</protein>
<keyword evidence="4" id="KW-1185">Reference proteome</keyword>
<dbReference type="SUPFAM" id="SSF51735">
    <property type="entry name" value="NAD(P)-binding Rossmann-fold domains"/>
    <property type="match status" value="1"/>
</dbReference>
<dbReference type="PRINTS" id="PR00080">
    <property type="entry name" value="SDRFAMILY"/>
</dbReference>
<comment type="similarity">
    <text evidence="1">Belongs to the short-chain dehydrogenases/reductases (SDR) family.</text>
</comment>
<evidence type="ECO:0000313" key="3">
    <source>
        <dbReference type="EMBL" id="TPQ22601.1"/>
    </source>
</evidence>
<dbReference type="PRINTS" id="PR00081">
    <property type="entry name" value="GDHRDH"/>
</dbReference>
<dbReference type="RefSeq" id="WP_119099821.1">
    <property type="nucleotide sequence ID" value="NZ_QXMJ01000082.1"/>
</dbReference>
<dbReference type="InterPro" id="IPR036291">
    <property type="entry name" value="NAD(P)-bd_dom_sf"/>
</dbReference>
<sequence>MAVLEGRTAVVTGGSRGIGRGIVERLARDGAEVVFNYASSVEAAEDVVRAVENAGGSARAVRLDLAEAGAAEQLMETAAESRSGGVEILVNNAALDFTPTPLADIEEELYDRALTVNLKAAFLTVRYAARHMPDGGRIVNISTLNTHRAGRGIAPYMISKGALEQLTAAAAVELGPRGITVNTVSPGATDTDLLRGTNPKEALDMVVQLTPLGRLGQPSDIADVVAFLAGQDSRWITGQNIRATGGLA</sequence>
<evidence type="ECO:0000256" key="1">
    <source>
        <dbReference type="ARBA" id="ARBA00006484"/>
    </source>
</evidence>
<proteinExistence type="inferred from homology"/>
<comment type="caution">
    <text evidence="3">The sequence shown here is derived from an EMBL/GenBank/DDBJ whole genome shotgun (WGS) entry which is preliminary data.</text>
</comment>
<dbReference type="PANTHER" id="PTHR43639:SF1">
    <property type="entry name" value="SHORT-CHAIN DEHYDROGENASE_REDUCTASE FAMILY PROTEIN"/>
    <property type="match status" value="1"/>
</dbReference>
<evidence type="ECO:0000313" key="4">
    <source>
        <dbReference type="Proteomes" id="UP000317378"/>
    </source>
</evidence>
<keyword evidence="2" id="KW-0560">Oxidoreductase</keyword>
<dbReference type="InterPro" id="IPR002347">
    <property type="entry name" value="SDR_fam"/>
</dbReference>
<dbReference type="GO" id="GO:0016491">
    <property type="term" value="F:oxidoreductase activity"/>
    <property type="evidence" value="ECO:0007669"/>
    <property type="project" value="UniProtKB-KW"/>
</dbReference>
<dbReference type="PANTHER" id="PTHR43639">
    <property type="entry name" value="OXIDOREDUCTASE, SHORT-CHAIN DEHYDROGENASE/REDUCTASE FAMILY (AFU_ORTHOLOGUE AFUA_5G02870)"/>
    <property type="match status" value="1"/>
</dbReference>
<dbReference type="OrthoDB" id="9803333at2"/>
<dbReference type="Gene3D" id="3.40.50.720">
    <property type="entry name" value="NAD(P)-binding Rossmann-like Domain"/>
    <property type="match status" value="1"/>
</dbReference>
<dbReference type="EMBL" id="VCHX02000082">
    <property type="protein sequence ID" value="TPQ22601.1"/>
    <property type="molecule type" value="Genomic_DNA"/>
</dbReference>
<gene>
    <name evidence="3" type="ORF">FGD71_008785</name>
</gene>